<keyword evidence="2" id="KW-0812">Transmembrane</keyword>
<dbReference type="EMBL" id="CP000554">
    <property type="protein sequence ID" value="ABM79587.1"/>
    <property type="molecule type" value="Genomic_DNA"/>
</dbReference>
<feature type="compositionally biased region" description="Basic and acidic residues" evidence="1">
    <location>
        <begin position="177"/>
        <end position="195"/>
    </location>
</feature>
<dbReference type="Proteomes" id="UP000002274">
    <property type="component" value="Chromosome"/>
</dbReference>
<dbReference type="STRING" id="59922.P9303_28571"/>
<dbReference type="KEGG" id="pmf:P9303_28571"/>
<reference evidence="3 4" key="1">
    <citation type="journal article" date="2007" name="PLoS Genet.">
        <title>Patterns and implications of gene gain and loss in the evolution of Prochlorococcus.</title>
        <authorList>
            <person name="Kettler G.C."/>
            <person name="Martiny A.C."/>
            <person name="Huang K."/>
            <person name="Zucker J."/>
            <person name="Coleman M.L."/>
            <person name="Rodrigue S."/>
            <person name="Chen F."/>
            <person name="Lapidus A."/>
            <person name="Ferriera S."/>
            <person name="Johnson J."/>
            <person name="Steglich C."/>
            <person name="Church G.M."/>
            <person name="Richardson P."/>
            <person name="Chisholm S.W."/>
        </authorList>
    </citation>
    <scope>NUCLEOTIDE SEQUENCE [LARGE SCALE GENOMIC DNA]</scope>
    <source>
        <strain evidence="3 4">MIT 9303</strain>
    </source>
</reference>
<evidence type="ECO:0000313" key="3">
    <source>
        <dbReference type="EMBL" id="ABM79587.1"/>
    </source>
</evidence>
<keyword evidence="2" id="KW-0472">Membrane</keyword>
<evidence type="ECO:0000256" key="2">
    <source>
        <dbReference type="SAM" id="Phobius"/>
    </source>
</evidence>
<dbReference type="AlphaFoldDB" id="A2CDM7"/>
<accession>A2CDM7</accession>
<protein>
    <recommendedName>
        <fullName evidence="5">Transmembrane protein</fullName>
    </recommendedName>
</protein>
<feature type="transmembrane region" description="Helical" evidence="2">
    <location>
        <begin position="140"/>
        <end position="163"/>
    </location>
</feature>
<sequence>MNLLQDLMGADVSLLPSIRLLASQPTFLQFINAKSEAGLVPQRDELLTTSHEMLAPSLVTRIASFLDGYLSARSDQAQSTPPSEPQMPFKGTSTPEPSFPAVLSNSSDELPSTVVDQFAKPSSSPAADHSSSHQGGSSQIVVGLIIVLVVLTGLSAAFALFTVPALCEPLGLCAAEEKTEEKKDRKKEDAEKPDSAAETPSTPKEKAPVEPQAEPRDRKGESTGPVAPVPQSAPQRNEPLW</sequence>
<keyword evidence="2" id="KW-1133">Transmembrane helix</keyword>
<organism evidence="3 4">
    <name type="scientific">Prochlorococcus marinus (strain MIT 9303)</name>
    <dbReference type="NCBI Taxonomy" id="59922"/>
    <lineage>
        <taxon>Bacteria</taxon>
        <taxon>Bacillati</taxon>
        <taxon>Cyanobacteriota</taxon>
        <taxon>Cyanophyceae</taxon>
        <taxon>Synechococcales</taxon>
        <taxon>Prochlorococcaceae</taxon>
        <taxon>Prochlorococcus</taxon>
    </lineage>
</organism>
<gene>
    <name evidence="3" type="ordered locus">P9303_28571</name>
</gene>
<feature type="region of interest" description="Disordered" evidence="1">
    <location>
        <begin position="177"/>
        <end position="241"/>
    </location>
</feature>
<evidence type="ECO:0008006" key="5">
    <source>
        <dbReference type="Google" id="ProtNLM"/>
    </source>
</evidence>
<feature type="compositionally biased region" description="Basic and acidic residues" evidence="1">
    <location>
        <begin position="203"/>
        <end position="221"/>
    </location>
</feature>
<name>A2CDM7_PROM3</name>
<evidence type="ECO:0000256" key="1">
    <source>
        <dbReference type="SAM" id="MobiDB-lite"/>
    </source>
</evidence>
<evidence type="ECO:0000313" key="4">
    <source>
        <dbReference type="Proteomes" id="UP000002274"/>
    </source>
</evidence>
<proteinExistence type="predicted"/>
<feature type="region of interest" description="Disordered" evidence="1">
    <location>
        <begin position="74"/>
        <end position="107"/>
    </location>
</feature>
<dbReference type="HOGENOM" id="CLU_1151031_0_0_3"/>